<evidence type="ECO:0000313" key="2">
    <source>
        <dbReference type="Proteomes" id="UP001267290"/>
    </source>
</evidence>
<dbReference type="Pfam" id="PF10957">
    <property type="entry name" value="Spore_Cse60"/>
    <property type="match status" value="1"/>
</dbReference>
<protein>
    <submittedName>
        <fullName evidence="1">Uncharacterized protein</fullName>
    </submittedName>
</protein>
<gene>
    <name evidence="1" type="ORF">J2736_000792</name>
</gene>
<reference evidence="1 2" key="1">
    <citation type="submission" date="2023-07" db="EMBL/GenBank/DDBJ databases">
        <title>Sorghum-associated microbial communities from plants grown in Nebraska, USA.</title>
        <authorList>
            <person name="Schachtman D."/>
        </authorList>
    </citation>
    <scope>NUCLEOTIDE SEQUENCE [LARGE SCALE GENOMIC DNA]</scope>
    <source>
        <strain evidence="1 2">CC258</strain>
    </source>
</reference>
<dbReference type="Proteomes" id="UP001267290">
    <property type="component" value="Unassembled WGS sequence"/>
</dbReference>
<dbReference type="RefSeq" id="WP_397340217.1">
    <property type="nucleotide sequence ID" value="NZ_JAVDSB010000001.1"/>
</dbReference>
<evidence type="ECO:0000313" key="1">
    <source>
        <dbReference type="EMBL" id="MDR6549609.1"/>
    </source>
</evidence>
<comment type="caution">
    <text evidence="1">The sequence shown here is derived from an EMBL/GenBank/DDBJ whole genome shotgun (WGS) entry which is preliminary data.</text>
</comment>
<organism evidence="1 2">
    <name type="scientific">Paenibacillus qinlingensis</name>
    <dbReference type="NCBI Taxonomy" id="1837343"/>
    <lineage>
        <taxon>Bacteria</taxon>
        <taxon>Bacillati</taxon>
        <taxon>Bacillota</taxon>
        <taxon>Bacilli</taxon>
        <taxon>Bacillales</taxon>
        <taxon>Paenibacillaceae</taxon>
        <taxon>Paenibacillus</taxon>
    </lineage>
</organism>
<accession>A0ABU1NQ60</accession>
<name>A0ABU1NQ60_9BACL</name>
<keyword evidence="2" id="KW-1185">Reference proteome</keyword>
<proteinExistence type="predicted"/>
<sequence>MIQVRVFSSSNKMLVQDDANKFLAGLPESSVVDVKFSSSDGSFDILVTYKS</sequence>
<dbReference type="InterPro" id="IPR020296">
    <property type="entry name" value="Spore_Cse60"/>
</dbReference>
<dbReference type="EMBL" id="JAVDSB010000001">
    <property type="protein sequence ID" value="MDR6549609.1"/>
    <property type="molecule type" value="Genomic_DNA"/>
</dbReference>